<name>A0A385ACT8_LATCU</name>
<keyword evidence="2 5" id="KW-0645">Protease</keyword>
<keyword evidence="1" id="KW-1188">Viral release from host cell</keyword>
<dbReference type="GO" id="GO:0008233">
    <property type="term" value="F:peptidase activity"/>
    <property type="evidence" value="ECO:0007669"/>
    <property type="project" value="UniProtKB-KW"/>
</dbReference>
<dbReference type="EMBL" id="CP031003">
    <property type="protein sequence ID" value="AXN35444.1"/>
    <property type="molecule type" value="Genomic_DNA"/>
</dbReference>
<evidence type="ECO:0000256" key="3">
    <source>
        <dbReference type="ARBA" id="ARBA00022801"/>
    </source>
</evidence>
<protein>
    <submittedName>
        <fullName evidence="5">HK97 family phage prohead protease</fullName>
    </submittedName>
</protein>
<sequence>MPKLETRAINTDLTASDDETRTVSGTAVVFNRDSEDLGGFIEQVDPHAFDDVDLRDVFMLFNHDYDSVLCRTIANTLELTLDDAGLHFKASLPDTSIGHDTYENVRNGNIQGCSFGFTVNEDKWDTSSTVYRRDILKIGELYEITLTPIPAYKDTDVSVAQRFIKQKTSDLDKLKSELELMTI</sequence>
<evidence type="ECO:0000313" key="5">
    <source>
        <dbReference type="EMBL" id="AXN35444.1"/>
    </source>
</evidence>
<evidence type="ECO:0000259" key="4">
    <source>
        <dbReference type="Pfam" id="PF04586"/>
    </source>
</evidence>
<evidence type="ECO:0000256" key="2">
    <source>
        <dbReference type="ARBA" id="ARBA00022670"/>
    </source>
</evidence>
<reference evidence="5 6" key="1">
    <citation type="submission" date="2018-07" db="EMBL/GenBank/DDBJ databases">
        <title>Lactobacillus curvatus genome sequence.</title>
        <authorList>
            <person name="Prechtl R."/>
        </authorList>
    </citation>
    <scope>NUCLEOTIDE SEQUENCE [LARGE SCALE GENOMIC DNA]</scope>
    <source>
        <strain evidence="5 6">TMW 1.1928</strain>
    </source>
</reference>
<proteinExistence type="predicted"/>
<dbReference type="InterPro" id="IPR006433">
    <property type="entry name" value="Prohead_protease"/>
</dbReference>
<evidence type="ECO:0000256" key="1">
    <source>
        <dbReference type="ARBA" id="ARBA00022612"/>
    </source>
</evidence>
<dbReference type="Pfam" id="PF04586">
    <property type="entry name" value="Peptidase_S78"/>
    <property type="match status" value="1"/>
</dbReference>
<feature type="domain" description="Prohead serine protease" evidence="4">
    <location>
        <begin position="14"/>
        <end position="165"/>
    </location>
</feature>
<organism evidence="5 6">
    <name type="scientific">Latilactobacillus curvatus</name>
    <name type="common">Lactobacillus curvatus</name>
    <dbReference type="NCBI Taxonomy" id="28038"/>
    <lineage>
        <taxon>Bacteria</taxon>
        <taxon>Bacillati</taxon>
        <taxon>Bacillota</taxon>
        <taxon>Bacilli</taxon>
        <taxon>Lactobacillales</taxon>
        <taxon>Lactobacillaceae</taxon>
        <taxon>Latilactobacillus</taxon>
    </lineage>
</organism>
<dbReference type="AlphaFoldDB" id="A0A385ACT8"/>
<evidence type="ECO:0000313" key="6">
    <source>
        <dbReference type="Proteomes" id="UP000257607"/>
    </source>
</evidence>
<accession>A0A385ACT8</accession>
<dbReference type="RefSeq" id="WP_116843515.1">
    <property type="nucleotide sequence ID" value="NZ_CP031003.1"/>
</dbReference>
<dbReference type="NCBIfam" id="TIGR01543">
    <property type="entry name" value="proheadase_HK97"/>
    <property type="match status" value="1"/>
</dbReference>
<dbReference type="GO" id="GO:0006508">
    <property type="term" value="P:proteolysis"/>
    <property type="evidence" value="ECO:0007669"/>
    <property type="project" value="UniProtKB-KW"/>
</dbReference>
<keyword evidence="3" id="KW-0378">Hydrolase</keyword>
<dbReference type="InterPro" id="IPR054613">
    <property type="entry name" value="Peptidase_S78_dom"/>
</dbReference>
<dbReference type="Proteomes" id="UP000257607">
    <property type="component" value="Chromosome"/>
</dbReference>
<gene>
    <name evidence="5" type="ORF">DT351_03335</name>
</gene>